<sequence length="226" mass="25722">MVNTLRYTTSGGHDAGPAGQVGRLIPELANEHGLCRAQLFEKTEMTLDDLLMILKTVWARASRITCPPLKRLAFSGVVILGGIGGWRFESLRQLKYKDIQISWASHPDDPQPRCVAKIRIHHVKWKSDKIERDQTSSVNFTFCITVVPFKPVCLLSHIVAMAFFRNAFSVDFATPEKILYPKLEPDCNVSFIPLAWKDQMLEEDVFDIAYLTYWTLWQRVLLVGGL</sequence>
<accession>A0A7S8D0R3</accession>
<proteinExistence type="predicted"/>
<dbReference type="AlphaFoldDB" id="A0A7S8D0R3"/>
<dbReference type="InterPro" id="IPR021842">
    <property type="entry name" value="DUF3435"/>
</dbReference>
<gene>
    <name evidence="1" type="ORF">HYE67_002083</name>
</gene>
<organism evidence="1 2">
    <name type="scientific">Fusarium culmorum</name>
    <dbReference type="NCBI Taxonomy" id="5516"/>
    <lineage>
        <taxon>Eukaryota</taxon>
        <taxon>Fungi</taxon>
        <taxon>Dikarya</taxon>
        <taxon>Ascomycota</taxon>
        <taxon>Pezizomycotina</taxon>
        <taxon>Sordariomycetes</taxon>
        <taxon>Hypocreomycetidae</taxon>
        <taxon>Hypocreales</taxon>
        <taxon>Nectriaceae</taxon>
        <taxon>Fusarium</taxon>
    </lineage>
</organism>
<dbReference type="Proteomes" id="UP000663297">
    <property type="component" value="Chromosome 1"/>
</dbReference>
<reference evidence="1" key="1">
    <citation type="submission" date="2020-11" db="EMBL/GenBank/DDBJ databases">
        <title>The chromosome-scale genome resource for two endophytic Fusarium species: F. culmorum and F. pseudograminearum.</title>
        <authorList>
            <person name="Yuan Z."/>
        </authorList>
    </citation>
    <scope>NUCLEOTIDE SEQUENCE</scope>
    <source>
        <strain evidence="1">Class2-1B</strain>
    </source>
</reference>
<evidence type="ECO:0000313" key="2">
    <source>
        <dbReference type="Proteomes" id="UP000663297"/>
    </source>
</evidence>
<name>A0A7S8D0R3_FUSCU</name>
<dbReference type="EMBL" id="CP064747">
    <property type="protein sequence ID" value="QPC59852.1"/>
    <property type="molecule type" value="Genomic_DNA"/>
</dbReference>
<protein>
    <submittedName>
        <fullName evidence="1">Uncharacterized protein</fullName>
    </submittedName>
</protein>
<evidence type="ECO:0000313" key="1">
    <source>
        <dbReference type="EMBL" id="QPC59852.1"/>
    </source>
</evidence>
<dbReference type="Pfam" id="PF11917">
    <property type="entry name" value="DUF3435"/>
    <property type="match status" value="1"/>
</dbReference>
<dbReference type="PANTHER" id="PTHR37535:SF3">
    <property type="entry name" value="FLUG DOMAIN-CONTAINING PROTEIN"/>
    <property type="match status" value="1"/>
</dbReference>
<dbReference type="PANTHER" id="PTHR37535">
    <property type="entry name" value="FLUG DOMAIN PROTEIN"/>
    <property type="match status" value="1"/>
</dbReference>